<reference evidence="1" key="1">
    <citation type="journal article" date="2020" name="Nature">
        <title>Giant virus diversity and host interactions through global metagenomics.</title>
        <authorList>
            <person name="Schulz F."/>
            <person name="Roux S."/>
            <person name="Paez-Espino D."/>
            <person name="Jungbluth S."/>
            <person name="Walsh D.A."/>
            <person name="Denef V.J."/>
            <person name="McMahon K.D."/>
            <person name="Konstantinidis K.T."/>
            <person name="Eloe-Fadrosh E.A."/>
            <person name="Kyrpides N.C."/>
            <person name="Woyke T."/>
        </authorList>
    </citation>
    <scope>NUCLEOTIDE SEQUENCE</scope>
    <source>
        <strain evidence="1">GVMAG-M-3300013004-44</strain>
    </source>
</reference>
<name>A0A6C0BGX9_9ZZZZ</name>
<evidence type="ECO:0000313" key="1">
    <source>
        <dbReference type="EMBL" id="QHS91262.1"/>
    </source>
</evidence>
<organism evidence="1">
    <name type="scientific">viral metagenome</name>
    <dbReference type="NCBI Taxonomy" id="1070528"/>
    <lineage>
        <taxon>unclassified sequences</taxon>
        <taxon>metagenomes</taxon>
        <taxon>organismal metagenomes</taxon>
    </lineage>
</organism>
<accession>A0A6C0BGX9</accession>
<proteinExistence type="predicted"/>
<sequence length="74" mass="8697">MASEIFIVNITVKSFFRYSIQNETDKGYNKKLLELLTVPNQEIFSHWLAGDKIVFCPKHLHPYVEKMYGEIYLG</sequence>
<dbReference type="EMBL" id="MN739157">
    <property type="protein sequence ID" value="QHS91262.1"/>
    <property type="molecule type" value="Genomic_DNA"/>
</dbReference>
<protein>
    <submittedName>
        <fullName evidence="1">Uncharacterized protein</fullName>
    </submittedName>
</protein>
<dbReference type="AlphaFoldDB" id="A0A6C0BGX9"/>